<evidence type="ECO:0000313" key="2">
    <source>
        <dbReference type="EMBL" id="RJF56037.1"/>
    </source>
</evidence>
<dbReference type="RefSeq" id="WP_006319326.1">
    <property type="nucleotide sequence ID" value="NZ_CP136016.1"/>
</dbReference>
<sequence length="89" mass="9497">MHVLMVIGGGLLLLGIFVLFGWLWGASAAGMALAAKCFVPAWLAISVINMWVGVVHAGYSLRAELPILLLVFAVPAIVAGIAFWQYSRV</sequence>
<accession>A0AA93BY15</accession>
<name>A0AA93BY15_9GAMM</name>
<keyword evidence="3" id="KW-1185">Reference proteome</keyword>
<dbReference type="EMBL" id="QYYG01000002">
    <property type="protein sequence ID" value="RJF56037.1"/>
    <property type="molecule type" value="Genomic_DNA"/>
</dbReference>
<feature type="transmembrane region" description="Helical" evidence="1">
    <location>
        <begin position="37"/>
        <end position="59"/>
    </location>
</feature>
<keyword evidence="1" id="KW-0812">Transmembrane</keyword>
<feature type="transmembrane region" description="Helical" evidence="1">
    <location>
        <begin position="6"/>
        <end position="25"/>
    </location>
</feature>
<proteinExistence type="predicted"/>
<comment type="caution">
    <text evidence="2">The sequence shown here is derived from an EMBL/GenBank/DDBJ whole genome shotgun (WGS) entry which is preliminary data.</text>
</comment>
<evidence type="ECO:0000313" key="3">
    <source>
        <dbReference type="Proteomes" id="UP000284338"/>
    </source>
</evidence>
<gene>
    <name evidence="2" type="ORF">D4100_10540</name>
</gene>
<dbReference type="AlphaFoldDB" id="A0AA93BY15"/>
<keyword evidence="1" id="KW-0472">Membrane</keyword>
<evidence type="ECO:0000256" key="1">
    <source>
        <dbReference type="SAM" id="Phobius"/>
    </source>
</evidence>
<dbReference type="Proteomes" id="UP000284338">
    <property type="component" value="Unassembled WGS sequence"/>
</dbReference>
<keyword evidence="1" id="KW-1133">Transmembrane helix</keyword>
<organism evidence="2 3">
    <name type="scientific">Serratia inhibens</name>
    <dbReference type="NCBI Taxonomy" id="2338073"/>
    <lineage>
        <taxon>Bacteria</taxon>
        <taxon>Pseudomonadati</taxon>
        <taxon>Pseudomonadota</taxon>
        <taxon>Gammaproteobacteria</taxon>
        <taxon>Enterobacterales</taxon>
        <taxon>Yersiniaceae</taxon>
        <taxon>Serratia</taxon>
    </lineage>
</organism>
<protein>
    <submittedName>
        <fullName evidence="2">Uncharacterized protein</fullName>
    </submittedName>
</protein>
<reference evidence="2 3" key="1">
    <citation type="submission" date="2018-09" db="EMBL/GenBank/DDBJ databases">
        <title>Draft genome of a novel serratia sp. strain with antifungal activity.</title>
        <authorList>
            <person name="Dichmann S.I."/>
            <person name="Park B.P."/>
            <person name="Pathiraja D."/>
            <person name="Choi I.-G."/>
            <person name="Stougaard P."/>
            <person name="Hennessy R.C."/>
        </authorList>
    </citation>
    <scope>NUCLEOTIDE SEQUENCE [LARGE SCALE GENOMIC DNA]</scope>
    <source>
        <strain evidence="2 3">S40</strain>
    </source>
</reference>
<feature type="transmembrane region" description="Helical" evidence="1">
    <location>
        <begin position="65"/>
        <end position="84"/>
    </location>
</feature>